<protein>
    <recommendedName>
        <fullName evidence="3">DUF2487 domain-containing protein</fullName>
    </recommendedName>
</protein>
<sequence length="142" mass="16108">MKFSEVEPETWEELSPYLDTCLIPVTGLTGEEKPYEVTGALERLRDIMDWVELPFQGRVVTYPSFQYGREEIAEQINSVCRKVKSSGFAFAIVISENVEFASDVLPDADLIITPGRYSPNDNRAATLEVKGQIQQMWQTGRK</sequence>
<dbReference type="Proteomes" id="UP000679992">
    <property type="component" value="Unassembled WGS sequence"/>
</dbReference>
<evidence type="ECO:0000313" key="1">
    <source>
        <dbReference type="EMBL" id="GIP53414.1"/>
    </source>
</evidence>
<dbReference type="EMBL" id="BOSL01000007">
    <property type="protein sequence ID" value="GIP53414.1"/>
    <property type="molecule type" value="Genomic_DNA"/>
</dbReference>
<evidence type="ECO:0000313" key="2">
    <source>
        <dbReference type="Proteomes" id="UP000679992"/>
    </source>
</evidence>
<evidence type="ECO:0008006" key="3">
    <source>
        <dbReference type="Google" id="ProtNLM"/>
    </source>
</evidence>
<accession>A0ABQ4MBP8</accession>
<dbReference type="InterPro" id="IPR019615">
    <property type="entry name" value="DUF2487"/>
</dbReference>
<reference evidence="1 2" key="1">
    <citation type="submission" date="2021-03" db="EMBL/GenBank/DDBJ databases">
        <title>Antimicrobial resistance genes in bacteria isolated from Japanese honey, and their potential for conferring macrolide and lincosamide resistance in the American foulbrood pathogen Paenibacillus larvae.</title>
        <authorList>
            <person name="Okamoto M."/>
            <person name="Kumagai M."/>
            <person name="Kanamori H."/>
            <person name="Takamatsu D."/>
        </authorList>
    </citation>
    <scope>NUCLEOTIDE SEQUENCE [LARGE SCALE GENOMIC DNA]</scope>
    <source>
        <strain evidence="1 2">J42TS3</strain>
    </source>
</reference>
<comment type="caution">
    <text evidence="1">The sequence shown here is derived from an EMBL/GenBank/DDBJ whole genome shotgun (WGS) entry which is preliminary data.</text>
</comment>
<keyword evidence="2" id="KW-1185">Reference proteome</keyword>
<organism evidence="1 2">
    <name type="scientific">Paenibacillus vini</name>
    <dbReference type="NCBI Taxonomy" id="1476024"/>
    <lineage>
        <taxon>Bacteria</taxon>
        <taxon>Bacillati</taxon>
        <taxon>Bacillota</taxon>
        <taxon>Bacilli</taxon>
        <taxon>Bacillales</taxon>
        <taxon>Paenibacillaceae</taxon>
        <taxon>Paenibacillus</taxon>
    </lineage>
</organism>
<gene>
    <name evidence="1" type="ORF">J42TS3_24490</name>
</gene>
<dbReference type="Pfam" id="PF10673">
    <property type="entry name" value="DUF2487"/>
    <property type="match status" value="1"/>
</dbReference>
<name>A0ABQ4MBP8_9BACL</name>
<dbReference type="RefSeq" id="WP_213654991.1">
    <property type="nucleotide sequence ID" value="NZ_BOSL01000007.1"/>
</dbReference>
<proteinExistence type="predicted"/>